<dbReference type="EMBL" id="KQ416705">
    <property type="protein sequence ID" value="KOF95624.1"/>
    <property type="molecule type" value="Genomic_DNA"/>
</dbReference>
<accession>A0A0L8I2Q0</accession>
<organism evidence="1">
    <name type="scientific">Octopus bimaculoides</name>
    <name type="common">California two-spotted octopus</name>
    <dbReference type="NCBI Taxonomy" id="37653"/>
    <lineage>
        <taxon>Eukaryota</taxon>
        <taxon>Metazoa</taxon>
        <taxon>Spiralia</taxon>
        <taxon>Lophotrochozoa</taxon>
        <taxon>Mollusca</taxon>
        <taxon>Cephalopoda</taxon>
        <taxon>Coleoidea</taxon>
        <taxon>Octopodiformes</taxon>
        <taxon>Octopoda</taxon>
        <taxon>Incirrata</taxon>
        <taxon>Octopodidae</taxon>
        <taxon>Octopus</taxon>
    </lineage>
</organism>
<name>A0A0L8I2Q0_OCTBM</name>
<dbReference type="AlphaFoldDB" id="A0A0L8I2Q0"/>
<proteinExistence type="predicted"/>
<reference evidence="1" key="1">
    <citation type="submission" date="2015-07" db="EMBL/GenBank/DDBJ databases">
        <title>MeaNS - Measles Nucleotide Surveillance Program.</title>
        <authorList>
            <person name="Tran T."/>
            <person name="Druce J."/>
        </authorList>
    </citation>
    <scope>NUCLEOTIDE SEQUENCE</scope>
    <source>
        <strain evidence="1">UCB-OBI-ISO-001</strain>
        <tissue evidence="1">Gonad</tissue>
    </source>
</reference>
<protein>
    <submittedName>
        <fullName evidence="1">Uncharacterized protein</fullName>
    </submittedName>
</protein>
<evidence type="ECO:0000313" key="1">
    <source>
        <dbReference type="EMBL" id="KOF95624.1"/>
    </source>
</evidence>
<gene>
    <name evidence="1" type="ORF">OCBIM_22037644mg</name>
</gene>
<sequence>MTTGEGTGNGVSSCGRSVRCVLGRLCRRTRVDTKTATTMRKSRSCLMRSMKATESLCKAAYQLPKKQSIILPKASNKADGIQNADGTTLLTDENAVLERWTEHFNNVLNKPFSINAEAIAQMPQADINISLVTLPMEAEVQKAIKSLSNSKAPGSDFIAAETYNAGDQS</sequence>